<dbReference type="KEGG" id="jeh:EJN90_06385"/>
<dbReference type="OrthoDB" id="2156269at2"/>
<evidence type="ECO:0000256" key="1">
    <source>
        <dbReference type="SAM" id="SignalP"/>
    </source>
</evidence>
<feature type="signal peptide" evidence="1">
    <location>
        <begin position="1"/>
        <end position="27"/>
    </location>
</feature>
<sequence length="161" mass="17960">MEKKKTIFLIFSLTILLWFIPVNFASASETNNNAAYYDLEVGGTQSFTLIDENHEEVIITVEEILPTSNVSLFAVSNGSYRISGTKSGIWEANYYITVSNNNITRAYSPSATVLSGSFTSTSLKVDNTKQATYYLDWKLGMFTSKHYLRSNISSGSLIISY</sequence>
<dbReference type="InterPro" id="IPR040491">
    <property type="entry name" value="DUF5626"/>
</dbReference>
<protein>
    <recommendedName>
        <fullName evidence="2">DUF5626 domain-containing protein</fullName>
    </recommendedName>
</protein>
<feature type="domain" description="DUF5626" evidence="2">
    <location>
        <begin position="38"/>
        <end position="159"/>
    </location>
</feature>
<dbReference type="EMBL" id="CP034465">
    <property type="protein sequence ID" value="AZP04297.1"/>
    <property type="molecule type" value="Genomic_DNA"/>
</dbReference>
<evidence type="ECO:0000259" key="2">
    <source>
        <dbReference type="Pfam" id="PF18540"/>
    </source>
</evidence>
<dbReference type="Pfam" id="PF18540">
    <property type="entry name" value="DUF5626"/>
    <property type="match status" value="1"/>
</dbReference>
<proteinExistence type="predicted"/>
<dbReference type="RefSeq" id="WP_126109571.1">
    <property type="nucleotide sequence ID" value="NZ_CP034465.1"/>
</dbReference>
<keyword evidence="4" id="KW-1185">Reference proteome</keyword>
<dbReference type="Proteomes" id="UP000273326">
    <property type="component" value="Chromosome"/>
</dbReference>
<organism evidence="3 4">
    <name type="scientific">Jeotgalibaca ciconiae</name>
    <dbReference type="NCBI Taxonomy" id="2496265"/>
    <lineage>
        <taxon>Bacteria</taxon>
        <taxon>Bacillati</taxon>
        <taxon>Bacillota</taxon>
        <taxon>Bacilli</taxon>
        <taxon>Lactobacillales</taxon>
        <taxon>Carnobacteriaceae</taxon>
        <taxon>Jeotgalibaca</taxon>
    </lineage>
</organism>
<dbReference type="AlphaFoldDB" id="A0A3S9HAF6"/>
<feature type="chain" id="PRO_5019053985" description="DUF5626 domain-containing protein" evidence="1">
    <location>
        <begin position="28"/>
        <end position="161"/>
    </location>
</feature>
<keyword evidence="1" id="KW-0732">Signal</keyword>
<evidence type="ECO:0000313" key="3">
    <source>
        <dbReference type="EMBL" id="AZP04297.1"/>
    </source>
</evidence>
<gene>
    <name evidence="3" type="ORF">EJN90_06385</name>
</gene>
<evidence type="ECO:0000313" key="4">
    <source>
        <dbReference type="Proteomes" id="UP000273326"/>
    </source>
</evidence>
<reference evidence="4" key="1">
    <citation type="submission" date="2018-12" db="EMBL/GenBank/DDBJ databases">
        <title>Complete genome sequencing of Jeotgalibaca sp. H21T32.</title>
        <authorList>
            <person name="Bae J.-W."/>
            <person name="Lee S.-Y."/>
        </authorList>
    </citation>
    <scope>NUCLEOTIDE SEQUENCE [LARGE SCALE GENOMIC DNA]</scope>
    <source>
        <strain evidence="4">H21T32</strain>
    </source>
</reference>
<dbReference type="Gene3D" id="2.60.40.3860">
    <property type="match status" value="1"/>
</dbReference>
<name>A0A3S9HAF6_9LACT</name>
<accession>A0A3S9HAF6</accession>